<dbReference type="EMBL" id="DS989863">
    <property type="protein sequence ID" value="EDX72597.1"/>
    <property type="molecule type" value="Genomic_DNA"/>
</dbReference>
<dbReference type="HOGENOM" id="CLU_3287917_0_0_3"/>
<organism evidence="1 2">
    <name type="scientific">Coleofasciculus chthonoplastes PCC 7420</name>
    <dbReference type="NCBI Taxonomy" id="118168"/>
    <lineage>
        <taxon>Bacteria</taxon>
        <taxon>Bacillati</taxon>
        <taxon>Cyanobacteriota</taxon>
        <taxon>Cyanophyceae</taxon>
        <taxon>Coleofasciculales</taxon>
        <taxon>Coleofasciculaceae</taxon>
        <taxon>Coleofasciculus</taxon>
    </lineage>
</organism>
<sequence length="40" mass="4601">MPQRSLTLGFPQLLKAVASLHASPRGVCHCSYRFFPKHYR</sequence>
<accession>B4VZL1</accession>
<name>B4VZL1_9CYAN</name>
<proteinExistence type="predicted"/>
<keyword evidence="2" id="KW-1185">Reference proteome</keyword>
<reference evidence="1 2" key="1">
    <citation type="submission" date="2008-07" db="EMBL/GenBank/DDBJ databases">
        <authorList>
            <person name="Tandeau de Marsac N."/>
            <person name="Ferriera S."/>
            <person name="Johnson J."/>
            <person name="Kravitz S."/>
            <person name="Beeson K."/>
            <person name="Sutton G."/>
            <person name="Rogers Y.-H."/>
            <person name="Friedman R."/>
            <person name="Frazier M."/>
            <person name="Venter J.C."/>
        </authorList>
    </citation>
    <scope>NUCLEOTIDE SEQUENCE [LARGE SCALE GENOMIC DNA]</scope>
    <source>
        <strain evidence="1 2">PCC 7420</strain>
    </source>
</reference>
<dbReference type="AlphaFoldDB" id="B4VZL1"/>
<dbReference type="Proteomes" id="UP000003835">
    <property type="component" value="Unassembled WGS sequence"/>
</dbReference>
<gene>
    <name evidence="1" type="ORF">MC7420_2505</name>
</gene>
<protein>
    <submittedName>
        <fullName evidence="1">Uncharacterized protein</fullName>
    </submittedName>
</protein>
<evidence type="ECO:0000313" key="1">
    <source>
        <dbReference type="EMBL" id="EDX72597.1"/>
    </source>
</evidence>
<evidence type="ECO:0000313" key="2">
    <source>
        <dbReference type="Proteomes" id="UP000003835"/>
    </source>
</evidence>